<feature type="transmembrane region" description="Helical" evidence="10">
    <location>
        <begin position="90"/>
        <end position="113"/>
    </location>
</feature>
<evidence type="ECO:0000256" key="8">
    <source>
        <dbReference type="ARBA" id="ARBA00060041"/>
    </source>
</evidence>
<feature type="transmembrane region" description="Helical" evidence="10">
    <location>
        <begin position="478"/>
        <end position="502"/>
    </location>
</feature>
<keyword evidence="13" id="KW-1185">Reference proteome</keyword>
<dbReference type="InterPro" id="IPR004268">
    <property type="entry name" value="MurJ"/>
</dbReference>
<keyword evidence="7 10" id="KW-0472">Membrane</keyword>
<evidence type="ECO:0000256" key="6">
    <source>
        <dbReference type="ARBA" id="ARBA00022989"/>
    </source>
</evidence>
<keyword evidence="6 10" id="KW-1133">Transmembrane helix</keyword>
<dbReference type="InterPro" id="IPR051050">
    <property type="entry name" value="Lipid_II_flippase_MurJ/MviN"/>
</dbReference>
<feature type="transmembrane region" description="Helical" evidence="10">
    <location>
        <begin position="133"/>
        <end position="150"/>
    </location>
</feature>
<evidence type="ECO:0000256" key="11">
    <source>
        <dbReference type="PIRNR" id="PIRNR002869"/>
    </source>
</evidence>
<dbReference type="Proteomes" id="UP000198615">
    <property type="component" value="Unassembled WGS sequence"/>
</dbReference>
<name>A0A8G2BHH2_9PROT</name>
<dbReference type="EMBL" id="FNBW01000006">
    <property type="protein sequence ID" value="SDF74719.1"/>
    <property type="molecule type" value="Genomic_DNA"/>
</dbReference>
<accession>A0A8G2BHH2</accession>
<keyword evidence="5 10" id="KW-0573">Peptidoglycan synthesis</keyword>
<evidence type="ECO:0000256" key="4">
    <source>
        <dbReference type="ARBA" id="ARBA00022960"/>
    </source>
</evidence>
<feature type="transmembrane region" description="Helical" evidence="10">
    <location>
        <begin position="441"/>
        <end position="463"/>
    </location>
</feature>
<dbReference type="PIRSF" id="PIRSF002869">
    <property type="entry name" value="MviN"/>
    <property type="match status" value="1"/>
</dbReference>
<reference evidence="12 13" key="1">
    <citation type="submission" date="2016-10" db="EMBL/GenBank/DDBJ databases">
        <authorList>
            <person name="Varghese N."/>
            <person name="Submissions S."/>
        </authorList>
    </citation>
    <scope>NUCLEOTIDE SEQUENCE [LARGE SCALE GENOMIC DNA]</scope>
    <source>
        <strain evidence="12 13">DSM 18839</strain>
    </source>
</reference>
<keyword evidence="10" id="KW-0997">Cell inner membrane</keyword>
<dbReference type="UniPathway" id="UPA00219"/>
<dbReference type="GO" id="GO:0008360">
    <property type="term" value="P:regulation of cell shape"/>
    <property type="evidence" value="ECO:0007669"/>
    <property type="project" value="UniProtKB-UniRule"/>
</dbReference>
<sequence>MNLARAIATVGGYTMISRVTGFVRDMLIAAVVGAGPIADAFFVAFQIPNFFRRLTGEGALTVAFVPMFAGMVETKGQQAAVAFAGQVQSVLLVVLLALLAVAEFAMPGVILLLAPGFGGDDPRYDLAVELTRITFPYLPLISLVALWGGMLNSLGKFWAMAAAPILLNLILIAALATAAGLLETPGHVLAWGVAIAGVAQALFVALACRREGALPPLLRPRLTPEVRRLLVLIAPAALGAGVVQVNAFIGILLASLLPAGSVSYLYYADRVVQLPLGVVGVAIGTALLPMLSRQVRAEETGAALWTQNRALEIGLLLTVPAAFAISVIADPLVTVLFQRGAFSATDGYETAITLAAYAAGLPAFVLIKVFQPGFFARQDTATPVKVAAAAVVANLACNAVLLPMFDQVGIALSTVISSWLNAALLATLLYRRGHLALDRRLLVRAPKIVLSAALMAGALWFLAEGLAPWLAGGTAQRVGALAGLVLAGLAVYAAACLILKAAHPRDFAAMRRAG</sequence>
<gene>
    <name evidence="10" type="primary">murJ</name>
    <name evidence="12" type="ORF">SAMN05660686_02172</name>
</gene>
<keyword evidence="2 10" id="KW-1003">Cell membrane</keyword>
<evidence type="ECO:0000313" key="12">
    <source>
        <dbReference type="EMBL" id="SDF74719.1"/>
    </source>
</evidence>
<feature type="transmembrane region" description="Helical" evidence="10">
    <location>
        <begin position="188"/>
        <end position="208"/>
    </location>
</feature>
<evidence type="ECO:0000256" key="2">
    <source>
        <dbReference type="ARBA" id="ARBA00022475"/>
    </source>
</evidence>
<dbReference type="NCBIfam" id="TIGR01695">
    <property type="entry name" value="murJ_mviN"/>
    <property type="match status" value="1"/>
</dbReference>
<evidence type="ECO:0000256" key="3">
    <source>
        <dbReference type="ARBA" id="ARBA00022692"/>
    </source>
</evidence>
<comment type="caution">
    <text evidence="12">The sequence shown here is derived from an EMBL/GenBank/DDBJ whole genome shotgun (WGS) entry which is preliminary data.</text>
</comment>
<dbReference type="PANTHER" id="PTHR47019">
    <property type="entry name" value="LIPID II FLIPPASE MURJ"/>
    <property type="match status" value="1"/>
</dbReference>
<feature type="transmembrane region" description="Helical" evidence="10">
    <location>
        <begin position="274"/>
        <end position="292"/>
    </location>
</feature>
<keyword evidence="4 10" id="KW-0133">Cell shape</keyword>
<dbReference type="CDD" id="cd13123">
    <property type="entry name" value="MATE_MurJ_like"/>
    <property type="match status" value="1"/>
</dbReference>
<comment type="similarity">
    <text evidence="9 10 11">Belongs to the MurJ/MviN family.</text>
</comment>
<feature type="transmembrane region" description="Helical" evidence="10">
    <location>
        <begin position="157"/>
        <end position="182"/>
    </location>
</feature>
<evidence type="ECO:0000256" key="5">
    <source>
        <dbReference type="ARBA" id="ARBA00022984"/>
    </source>
</evidence>
<evidence type="ECO:0000256" key="9">
    <source>
        <dbReference type="ARBA" id="ARBA00061532"/>
    </source>
</evidence>
<evidence type="ECO:0000256" key="1">
    <source>
        <dbReference type="ARBA" id="ARBA00004651"/>
    </source>
</evidence>
<dbReference type="GO" id="GO:0005886">
    <property type="term" value="C:plasma membrane"/>
    <property type="evidence" value="ECO:0007669"/>
    <property type="project" value="UniProtKB-SubCell"/>
</dbReference>
<comment type="subcellular location">
    <subcellularLocation>
        <location evidence="10">Cell inner membrane</location>
        <topology evidence="10">Multi-pass membrane protein</topology>
    </subcellularLocation>
    <subcellularLocation>
        <location evidence="1">Cell membrane</location>
        <topology evidence="1">Multi-pass membrane protein</topology>
    </subcellularLocation>
</comment>
<comment type="function">
    <text evidence="8 10 11">Involved in peptidoglycan biosynthesis. Transports lipid-linked peptidoglycan precursors from the inner to the outer leaflet of the cytoplasmic membrane.</text>
</comment>
<feature type="transmembrane region" description="Helical" evidence="10">
    <location>
        <begin position="350"/>
        <end position="370"/>
    </location>
</feature>
<dbReference type="PRINTS" id="PR01806">
    <property type="entry name" value="VIRFACTRMVIN"/>
</dbReference>
<evidence type="ECO:0000256" key="7">
    <source>
        <dbReference type="ARBA" id="ARBA00023136"/>
    </source>
</evidence>
<organism evidence="12 13">
    <name type="scientific">Thalassobaculum litoreum DSM 18839</name>
    <dbReference type="NCBI Taxonomy" id="1123362"/>
    <lineage>
        <taxon>Bacteria</taxon>
        <taxon>Pseudomonadati</taxon>
        <taxon>Pseudomonadota</taxon>
        <taxon>Alphaproteobacteria</taxon>
        <taxon>Rhodospirillales</taxon>
        <taxon>Thalassobaculaceae</taxon>
        <taxon>Thalassobaculum</taxon>
    </lineage>
</organism>
<evidence type="ECO:0000256" key="10">
    <source>
        <dbReference type="HAMAP-Rule" id="MF_02078"/>
    </source>
</evidence>
<keyword evidence="10 11" id="KW-0961">Cell wall biogenesis/degradation</keyword>
<feature type="transmembrane region" description="Helical" evidence="10">
    <location>
        <begin position="382"/>
        <end position="402"/>
    </location>
</feature>
<feature type="transmembrane region" description="Helical" evidence="10">
    <location>
        <begin position="408"/>
        <end position="429"/>
    </location>
</feature>
<keyword evidence="3 10" id="KW-0812">Transmembrane</keyword>
<dbReference type="GO" id="GO:0009252">
    <property type="term" value="P:peptidoglycan biosynthetic process"/>
    <property type="evidence" value="ECO:0007669"/>
    <property type="project" value="UniProtKB-UniRule"/>
</dbReference>
<keyword evidence="10 11" id="KW-0813">Transport</keyword>
<dbReference type="HAMAP" id="MF_02078">
    <property type="entry name" value="MurJ_MviN"/>
    <property type="match status" value="1"/>
</dbReference>
<dbReference type="RefSeq" id="WP_093150206.1">
    <property type="nucleotide sequence ID" value="NZ_FNBW01000006.1"/>
</dbReference>
<dbReference type="PANTHER" id="PTHR47019:SF1">
    <property type="entry name" value="LIPID II FLIPPASE MURJ"/>
    <property type="match status" value="1"/>
</dbReference>
<feature type="transmembrane region" description="Helical" evidence="10">
    <location>
        <begin position="229"/>
        <end position="254"/>
    </location>
</feature>
<feature type="transmembrane region" description="Helical" evidence="10">
    <location>
        <begin position="313"/>
        <end position="338"/>
    </location>
</feature>
<dbReference type="Pfam" id="PF03023">
    <property type="entry name" value="MurJ"/>
    <property type="match status" value="1"/>
</dbReference>
<comment type="pathway">
    <text evidence="10">Cell wall biogenesis; peptidoglycan biosynthesis.</text>
</comment>
<dbReference type="AlphaFoldDB" id="A0A8G2BHH2"/>
<proteinExistence type="inferred from homology"/>
<dbReference type="OrthoDB" id="9816572at2"/>
<evidence type="ECO:0000313" key="13">
    <source>
        <dbReference type="Proteomes" id="UP000198615"/>
    </source>
</evidence>
<dbReference type="GO" id="GO:0034204">
    <property type="term" value="P:lipid translocation"/>
    <property type="evidence" value="ECO:0007669"/>
    <property type="project" value="TreeGrafter"/>
</dbReference>
<protein>
    <recommendedName>
        <fullName evidence="10">Probable lipid II flippase MurJ</fullName>
    </recommendedName>
</protein>
<dbReference type="GO" id="GO:0071555">
    <property type="term" value="P:cell wall organization"/>
    <property type="evidence" value="ECO:0007669"/>
    <property type="project" value="UniProtKB-UniRule"/>
</dbReference>
<dbReference type="GO" id="GO:0015648">
    <property type="term" value="F:lipid-linked peptidoglycan transporter activity"/>
    <property type="evidence" value="ECO:0007669"/>
    <property type="project" value="UniProtKB-UniRule"/>
</dbReference>
<feature type="transmembrane region" description="Helical" evidence="10">
    <location>
        <begin position="26"/>
        <end position="45"/>
    </location>
</feature>